<reference evidence="1 2" key="1">
    <citation type="submission" date="2015-04" db="EMBL/GenBank/DDBJ databases">
        <title>The draft genome sequence of Roseovarius sp.R12b.</title>
        <authorList>
            <person name="Li G."/>
            <person name="Lai Q."/>
            <person name="Shao Z."/>
            <person name="Yan P."/>
        </authorList>
    </citation>
    <scope>NUCLEOTIDE SEQUENCE [LARGE SCALE GENOMIC DNA]</scope>
    <source>
        <strain evidence="1 2">R12B</strain>
    </source>
</reference>
<dbReference type="AlphaFoldDB" id="A0A0T5NZY2"/>
<evidence type="ECO:0000313" key="1">
    <source>
        <dbReference type="EMBL" id="KRS14432.1"/>
    </source>
</evidence>
<dbReference type="RefSeq" id="WP_057789571.1">
    <property type="nucleotide sequence ID" value="NZ_LAXJ01000002.1"/>
</dbReference>
<protein>
    <submittedName>
        <fullName evidence="1">Uncharacterized protein</fullName>
    </submittedName>
</protein>
<dbReference type="OrthoDB" id="7864216at2"/>
<sequence>MSAVLDNAMIAAHEAHDSVALVRLYTEAADAANDLDASCFYLTHAYVFALEAGAPAARRLHQRLVRHGREA</sequence>
<dbReference type="PATRIC" id="fig|1641875.4.peg.1394"/>
<dbReference type="EMBL" id="LAXJ01000002">
    <property type="protein sequence ID" value="KRS14432.1"/>
    <property type="molecule type" value="Genomic_DNA"/>
</dbReference>
<keyword evidence="2" id="KW-1185">Reference proteome</keyword>
<organism evidence="1 2">
    <name type="scientific">Roseovarius atlanticus</name>
    <dbReference type="NCBI Taxonomy" id="1641875"/>
    <lineage>
        <taxon>Bacteria</taxon>
        <taxon>Pseudomonadati</taxon>
        <taxon>Pseudomonadota</taxon>
        <taxon>Alphaproteobacteria</taxon>
        <taxon>Rhodobacterales</taxon>
        <taxon>Roseobacteraceae</taxon>
        <taxon>Roseovarius</taxon>
    </lineage>
</organism>
<proteinExistence type="predicted"/>
<dbReference type="STRING" id="1641875.XM53_01530"/>
<name>A0A0T5NZY2_9RHOB</name>
<comment type="caution">
    <text evidence="1">The sequence shown here is derived from an EMBL/GenBank/DDBJ whole genome shotgun (WGS) entry which is preliminary data.</text>
</comment>
<gene>
    <name evidence="1" type="ORF">XM53_01530</name>
</gene>
<evidence type="ECO:0000313" key="2">
    <source>
        <dbReference type="Proteomes" id="UP000051295"/>
    </source>
</evidence>
<dbReference type="Proteomes" id="UP000051295">
    <property type="component" value="Unassembled WGS sequence"/>
</dbReference>
<accession>A0A0T5NZY2</accession>